<dbReference type="Pfam" id="PF26038">
    <property type="entry name" value="Dimer_MINDY4_N"/>
    <property type="match status" value="1"/>
</dbReference>
<organism evidence="13">
    <name type="scientific">Chromera velia CCMP2878</name>
    <dbReference type="NCBI Taxonomy" id="1169474"/>
    <lineage>
        <taxon>Eukaryota</taxon>
        <taxon>Sar</taxon>
        <taxon>Alveolata</taxon>
        <taxon>Colpodellida</taxon>
        <taxon>Chromeraceae</taxon>
        <taxon>Chromera</taxon>
    </lineage>
</organism>
<dbReference type="Pfam" id="PF13898">
    <property type="entry name" value="MINDY-3_4_CD"/>
    <property type="match status" value="1"/>
</dbReference>
<comment type="function">
    <text evidence="8">Probable hydrolase that can remove 'Lys-48'-linked conjugated ubiquitin from proteins.</text>
</comment>
<dbReference type="PANTHER" id="PTHR12473">
    <property type="entry name" value="UBIQUITIN CARBOXYL-TERMINAL HYDROLASE MINDY-4-RELATED"/>
    <property type="match status" value="1"/>
</dbReference>
<evidence type="ECO:0000256" key="7">
    <source>
        <dbReference type="ARBA" id="ARBA00022807"/>
    </source>
</evidence>
<feature type="compositionally biased region" description="Acidic residues" evidence="11">
    <location>
        <begin position="259"/>
        <end position="270"/>
    </location>
</feature>
<dbReference type="GO" id="GO:0004843">
    <property type="term" value="F:cysteine-type deubiquitinase activity"/>
    <property type="evidence" value="ECO:0007669"/>
    <property type="project" value="UniProtKB-EC"/>
</dbReference>
<comment type="catalytic activity">
    <reaction evidence="1">
        <text>Thiol-dependent hydrolysis of ester, thioester, amide, peptide and isopeptide bonds formed by the C-terminal Gly of ubiquitin (a 76-residue protein attached to proteins as an intracellular targeting signal).</text>
        <dbReference type="EC" id="3.4.19.12"/>
    </reaction>
</comment>
<keyword evidence="5" id="KW-0833">Ubl conjugation pathway</keyword>
<sequence length="502" mass="52444">MDSAGLTANDIAYSIVRDYLKSREFTQALHVLDGEVAQSGEKEKKASRADIRKFLRAEKELKAHSHGSRVATLDAIVDYIKSEQQEKEKQHRQQTGGTKEREREPLKSPNVPLRDMNGKGVGLVTSAYANPAGAVGGMPGSGAAGVRPGSSPPVCAGAQMGPVGSGAVGTAPVVSTSAVAPRIHSQGVPKTAFGDRPISSGWGAGAEEVGPCAGALPGSLRPSGPPPSSSSGFRDQSQRGSARDSGGGGNGKTRGTVVEDLEVEDFDDFESGPLGGSSGGGGGGFREKEREKTHSNGSLPVSAQPTGLTASGFQSVSPEEKTKLRLLIFGRERQVKESGSIFLGVCTCVCDVRCQVVGLQALEEAMKHGPLAEAYRRPQGSGVILLMCSVALSRGVDRVLKDGDGAAVSGEGGVSLMGRHQYCTQEFVNLCLQGKAVSNVFDGTMTMGREGEGCVLTGIRRQSEYVSPTTPSSSARILTGTLRMNTKWREADVDWNGSEPLL</sequence>
<evidence type="ECO:0000256" key="2">
    <source>
        <dbReference type="ARBA" id="ARBA00011074"/>
    </source>
</evidence>
<evidence type="ECO:0000256" key="5">
    <source>
        <dbReference type="ARBA" id="ARBA00022786"/>
    </source>
</evidence>
<evidence type="ECO:0000256" key="4">
    <source>
        <dbReference type="ARBA" id="ARBA00022670"/>
    </source>
</evidence>
<dbReference type="EC" id="3.4.19.12" evidence="3"/>
<dbReference type="VEuPathDB" id="CryptoDB:Cvel_11792"/>
<feature type="compositionally biased region" description="Polar residues" evidence="11">
    <location>
        <begin position="295"/>
        <end position="316"/>
    </location>
</feature>
<reference evidence="13" key="1">
    <citation type="submission" date="2014-11" db="EMBL/GenBank/DDBJ databases">
        <authorList>
            <person name="Otto D Thomas"/>
            <person name="Naeem Raeece"/>
        </authorList>
    </citation>
    <scope>NUCLEOTIDE SEQUENCE</scope>
</reference>
<dbReference type="InterPro" id="IPR025257">
    <property type="entry name" value="MINDY-3/4_CD"/>
</dbReference>
<evidence type="ECO:0000256" key="9">
    <source>
        <dbReference type="ARBA" id="ARBA00039781"/>
    </source>
</evidence>
<dbReference type="PANTHER" id="PTHR12473:SF8">
    <property type="entry name" value="UBIQUITIN CARBOXYL-TERMINAL HYDROLASE MINDY-4-RELATED"/>
    <property type="match status" value="1"/>
</dbReference>
<feature type="compositionally biased region" description="Basic and acidic residues" evidence="11">
    <location>
        <begin position="285"/>
        <end position="294"/>
    </location>
</feature>
<evidence type="ECO:0000256" key="6">
    <source>
        <dbReference type="ARBA" id="ARBA00022801"/>
    </source>
</evidence>
<dbReference type="EMBL" id="CDMZ01005558">
    <property type="protein sequence ID" value="CEM53209.1"/>
    <property type="molecule type" value="Genomic_DNA"/>
</dbReference>
<evidence type="ECO:0000259" key="12">
    <source>
        <dbReference type="SMART" id="SM01174"/>
    </source>
</evidence>
<feature type="region of interest" description="Disordered" evidence="11">
    <location>
        <begin position="84"/>
        <end position="117"/>
    </location>
</feature>
<keyword evidence="7" id="KW-0788">Thiol protease</keyword>
<protein>
    <recommendedName>
        <fullName evidence="9">Probable ubiquitin carboxyl-terminal hydrolase MINDY-4</fullName>
        <ecNumber evidence="3">3.4.19.12</ecNumber>
    </recommendedName>
    <alternativeName>
        <fullName evidence="10">Probable deubiquitinating enzyme MINDY-4</fullName>
    </alternativeName>
</protein>
<proteinExistence type="inferred from homology"/>
<evidence type="ECO:0000256" key="3">
    <source>
        <dbReference type="ARBA" id="ARBA00012759"/>
    </source>
</evidence>
<evidence type="ECO:0000256" key="8">
    <source>
        <dbReference type="ARBA" id="ARBA00037630"/>
    </source>
</evidence>
<keyword evidence="4" id="KW-0645">Protease</keyword>
<evidence type="ECO:0000256" key="11">
    <source>
        <dbReference type="SAM" id="MobiDB-lite"/>
    </source>
</evidence>
<feature type="domain" description="Deubiquitinating enzyme MINDY-3/4 conserved" evidence="12">
    <location>
        <begin position="252"/>
        <end position="497"/>
    </location>
</feature>
<dbReference type="GO" id="GO:1990380">
    <property type="term" value="F:K48-linked deubiquitinase activity"/>
    <property type="evidence" value="ECO:0007669"/>
    <property type="project" value="InterPro"/>
</dbReference>
<accession>A0A0G4I896</accession>
<evidence type="ECO:0000256" key="10">
    <source>
        <dbReference type="ARBA" id="ARBA00041360"/>
    </source>
</evidence>
<dbReference type="InterPro" id="IPR039785">
    <property type="entry name" value="MINY3/4"/>
</dbReference>
<evidence type="ECO:0000313" key="13">
    <source>
        <dbReference type="EMBL" id="CEM53209.1"/>
    </source>
</evidence>
<feature type="compositionally biased region" description="Gly residues" evidence="11">
    <location>
        <begin position="273"/>
        <end position="284"/>
    </location>
</feature>
<dbReference type="GO" id="GO:0006508">
    <property type="term" value="P:proteolysis"/>
    <property type="evidence" value="ECO:0007669"/>
    <property type="project" value="UniProtKB-KW"/>
</dbReference>
<feature type="region of interest" description="Disordered" evidence="11">
    <location>
        <begin position="187"/>
        <end position="316"/>
    </location>
</feature>
<dbReference type="SMART" id="SM01174">
    <property type="entry name" value="DUF4205"/>
    <property type="match status" value="1"/>
</dbReference>
<keyword evidence="6" id="KW-0378">Hydrolase</keyword>
<comment type="similarity">
    <text evidence="2">Belongs to the MINDY deubiquitinase family. FAM188 subfamily.</text>
</comment>
<dbReference type="GO" id="GO:0071108">
    <property type="term" value="P:protein K48-linked deubiquitination"/>
    <property type="evidence" value="ECO:0007669"/>
    <property type="project" value="InterPro"/>
</dbReference>
<dbReference type="InterPro" id="IPR059022">
    <property type="entry name" value="MINDY4_N"/>
</dbReference>
<dbReference type="AlphaFoldDB" id="A0A0G4I896"/>
<evidence type="ECO:0000256" key="1">
    <source>
        <dbReference type="ARBA" id="ARBA00000707"/>
    </source>
</evidence>
<name>A0A0G4I896_9ALVE</name>
<gene>
    <name evidence="13" type="ORF">Cvel_11792</name>
</gene>